<dbReference type="GO" id="GO:0042834">
    <property type="term" value="F:peptidoglycan binding"/>
    <property type="evidence" value="ECO:0007669"/>
    <property type="project" value="InterPro"/>
</dbReference>
<feature type="signal peptide" evidence="1">
    <location>
        <begin position="1"/>
        <end position="19"/>
    </location>
</feature>
<dbReference type="AlphaFoldDB" id="A0A4R6TPV5"/>
<evidence type="ECO:0000313" key="4">
    <source>
        <dbReference type="Proteomes" id="UP000295468"/>
    </source>
</evidence>
<sequence>MKTAFLTLVLLCTSGISIAQQGTVQVKQDRELSQLLNLYKKANESADFYTIQIGFGSYDKAQKLKSDAEVDFPGWYTKIIFDSPTYRVHVGKFSTKLEGERHFTEVRKKYPESLLLSPKN</sequence>
<organism evidence="3 4">
    <name type="scientific">Zeaxanthinibacter enoshimensis</name>
    <dbReference type="NCBI Taxonomy" id="392009"/>
    <lineage>
        <taxon>Bacteria</taxon>
        <taxon>Pseudomonadati</taxon>
        <taxon>Bacteroidota</taxon>
        <taxon>Flavobacteriia</taxon>
        <taxon>Flavobacteriales</taxon>
        <taxon>Flavobacteriaceae</taxon>
        <taxon>Zeaxanthinibacter</taxon>
    </lineage>
</organism>
<feature type="domain" description="SPOR" evidence="2">
    <location>
        <begin position="47"/>
        <end position="112"/>
    </location>
</feature>
<dbReference type="EMBL" id="SNYI01000001">
    <property type="protein sequence ID" value="TDQ32307.1"/>
    <property type="molecule type" value="Genomic_DNA"/>
</dbReference>
<dbReference type="InterPro" id="IPR007730">
    <property type="entry name" value="SPOR-like_dom"/>
</dbReference>
<comment type="caution">
    <text evidence="3">The sequence shown here is derived from an EMBL/GenBank/DDBJ whole genome shotgun (WGS) entry which is preliminary data.</text>
</comment>
<keyword evidence="4" id="KW-1185">Reference proteome</keyword>
<dbReference type="SUPFAM" id="SSF110997">
    <property type="entry name" value="Sporulation related repeat"/>
    <property type="match status" value="1"/>
</dbReference>
<evidence type="ECO:0000259" key="2">
    <source>
        <dbReference type="Pfam" id="PF05036"/>
    </source>
</evidence>
<feature type="chain" id="PRO_5020454432" evidence="1">
    <location>
        <begin position="20"/>
        <end position="120"/>
    </location>
</feature>
<dbReference type="Proteomes" id="UP000295468">
    <property type="component" value="Unassembled WGS sequence"/>
</dbReference>
<protein>
    <submittedName>
        <fullName evidence="3">Sporulation related protein</fullName>
    </submittedName>
</protein>
<reference evidence="3 4" key="1">
    <citation type="submission" date="2019-03" db="EMBL/GenBank/DDBJ databases">
        <title>Genomic Encyclopedia of Archaeal and Bacterial Type Strains, Phase II (KMG-II): from individual species to whole genera.</title>
        <authorList>
            <person name="Goeker M."/>
        </authorList>
    </citation>
    <scope>NUCLEOTIDE SEQUENCE [LARGE SCALE GENOMIC DNA]</scope>
    <source>
        <strain evidence="3 4">DSM 18435</strain>
    </source>
</reference>
<proteinExistence type="predicted"/>
<dbReference type="Pfam" id="PF05036">
    <property type="entry name" value="SPOR"/>
    <property type="match status" value="1"/>
</dbReference>
<dbReference type="RefSeq" id="WP_133642383.1">
    <property type="nucleotide sequence ID" value="NZ_SNYI01000001.1"/>
</dbReference>
<name>A0A4R6TPV5_9FLAO</name>
<keyword evidence="1" id="KW-0732">Signal</keyword>
<evidence type="ECO:0000313" key="3">
    <source>
        <dbReference type="EMBL" id="TDQ32307.1"/>
    </source>
</evidence>
<dbReference type="Gene3D" id="3.30.70.1070">
    <property type="entry name" value="Sporulation related repeat"/>
    <property type="match status" value="1"/>
</dbReference>
<dbReference type="InterPro" id="IPR036680">
    <property type="entry name" value="SPOR-like_sf"/>
</dbReference>
<accession>A0A4R6TPV5</accession>
<gene>
    <name evidence="3" type="ORF">CLV82_0130</name>
</gene>
<dbReference type="OrthoDB" id="2473397at2"/>
<evidence type="ECO:0000256" key="1">
    <source>
        <dbReference type="SAM" id="SignalP"/>
    </source>
</evidence>